<dbReference type="Gene3D" id="1.20.144.10">
    <property type="entry name" value="Phosphatidic acid phosphatase type 2/haloperoxidase"/>
    <property type="match status" value="1"/>
</dbReference>
<organism evidence="3 4">
    <name type="scientific">Rhizobium lusitanum</name>
    <dbReference type="NCBI Taxonomy" id="293958"/>
    <lineage>
        <taxon>Bacteria</taxon>
        <taxon>Pseudomonadati</taxon>
        <taxon>Pseudomonadota</taxon>
        <taxon>Alphaproteobacteria</taxon>
        <taxon>Hyphomicrobiales</taxon>
        <taxon>Rhizobiaceae</taxon>
        <taxon>Rhizobium/Agrobacterium group</taxon>
        <taxon>Rhizobium</taxon>
    </lineage>
</organism>
<dbReference type="PANTHER" id="PTHR14969">
    <property type="entry name" value="SPHINGOSINE-1-PHOSPHATE PHOSPHOHYDROLASE"/>
    <property type="match status" value="1"/>
</dbReference>
<dbReference type="Pfam" id="PF01569">
    <property type="entry name" value="PAP2"/>
    <property type="match status" value="1"/>
</dbReference>
<evidence type="ECO:0000313" key="4">
    <source>
        <dbReference type="Proteomes" id="UP000199205"/>
    </source>
</evidence>
<dbReference type="OrthoDB" id="9801622at2"/>
<gene>
    <name evidence="3" type="ORF">GA0061101_110148</name>
</gene>
<protein>
    <submittedName>
        <fullName evidence="3">Undecaprenyl-diphosphatase</fullName>
    </submittedName>
</protein>
<dbReference type="Proteomes" id="UP000199205">
    <property type="component" value="Unassembled WGS sequence"/>
</dbReference>
<feature type="domain" description="Phosphatidic acid phosphatase type 2/haloperoxidase" evidence="2">
    <location>
        <begin position="57"/>
        <end position="163"/>
    </location>
</feature>
<evidence type="ECO:0000259" key="2">
    <source>
        <dbReference type="SMART" id="SM00014"/>
    </source>
</evidence>
<dbReference type="RefSeq" id="WP_092574783.1">
    <property type="nucleotide sequence ID" value="NZ_FMAF01000010.1"/>
</dbReference>
<keyword evidence="1" id="KW-1133">Transmembrane helix</keyword>
<sequence length="180" mass="19992">MDEIVTRWINSWAGSNYILDAVVIAVTQFGAPLLVLFVVLQWWSGKDRDHVRHACIACGLAFLLGLGLNQIVILFIDRLRPYELGVTHLIIGRSTDASFPSDHATATFAIAFSLLAEGLRRRAIVAMMVALFISLSRVYVGTHYVSDLVGGVFMALLSTALVQAFYREDTKFDRMVKSIL</sequence>
<dbReference type="InterPro" id="IPR000326">
    <property type="entry name" value="PAP2/HPO"/>
</dbReference>
<evidence type="ECO:0000256" key="1">
    <source>
        <dbReference type="SAM" id="Phobius"/>
    </source>
</evidence>
<feature type="transmembrane region" description="Helical" evidence="1">
    <location>
        <begin position="148"/>
        <end position="166"/>
    </location>
</feature>
<dbReference type="InterPro" id="IPR036938">
    <property type="entry name" value="PAP2/HPO_sf"/>
</dbReference>
<reference evidence="3 4" key="1">
    <citation type="submission" date="2016-08" db="EMBL/GenBank/DDBJ databases">
        <authorList>
            <person name="Seilhamer J.J."/>
        </authorList>
    </citation>
    <scope>NUCLEOTIDE SEQUENCE [LARGE SCALE GENOMIC DNA]</scope>
    <source>
        <strain evidence="3 4">P1-7</strain>
    </source>
</reference>
<dbReference type="SUPFAM" id="SSF48317">
    <property type="entry name" value="Acid phosphatase/Vanadium-dependent haloperoxidase"/>
    <property type="match status" value="1"/>
</dbReference>
<keyword evidence="1" id="KW-0812">Transmembrane</keyword>
<accession>A0A1C3WE12</accession>
<feature type="transmembrane region" description="Helical" evidence="1">
    <location>
        <begin position="55"/>
        <end position="77"/>
    </location>
</feature>
<feature type="transmembrane region" description="Helical" evidence="1">
    <location>
        <begin position="123"/>
        <end position="142"/>
    </location>
</feature>
<dbReference type="EMBL" id="FMAF01000010">
    <property type="protein sequence ID" value="SCB38201.1"/>
    <property type="molecule type" value="Genomic_DNA"/>
</dbReference>
<name>A0A1C3WE12_9HYPH</name>
<feature type="transmembrane region" description="Helical" evidence="1">
    <location>
        <begin position="17"/>
        <end position="43"/>
    </location>
</feature>
<keyword evidence="1" id="KW-0472">Membrane</keyword>
<dbReference type="AlphaFoldDB" id="A0A1C3WE12"/>
<dbReference type="PANTHER" id="PTHR14969:SF13">
    <property type="entry name" value="AT30094P"/>
    <property type="match status" value="1"/>
</dbReference>
<proteinExistence type="predicted"/>
<dbReference type="SMART" id="SM00014">
    <property type="entry name" value="acidPPc"/>
    <property type="match status" value="1"/>
</dbReference>
<evidence type="ECO:0000313" key="3">
    <source>
        <dbReference type="EMBL" id="SCB38201.1"/>
    </source>
</evidence>